<dbReference type="Pfam" id="PF16126">
    <property type="entry name" value="DUF4838"/>
    <property type="match status" value="1"/>
</dbReference>
<proteinExistence type="predicted"/>
<gene>
    <name evidence="3" type="ORF">KB449_29555</name>
</gene>
<dbReference type="SUPFAM" id="SSF55545">
    <property type="entry name" value="beta-N-acetylhexosaminidase-like domain"/>
    <property type="match status" value="1"/>
</dbReference>
<evidence type="ECO:0000256" key="2">
    <source>
        <dbReference type="SAM" id="MobiDB-lite"/>
    </source>
</evidence>
<feature type="region of interest" description="Disordered" evidence="2">
    <location>
        <begin position="80"/>
        <end position="101"/>
    </location>
</feature>
<keyword evidence="4" id="KW-1185">Reference proteome</keyword>
<organism evidence="3 4">
    <name type="scientific">Cohnella hashimotonis</name>
    <dbReference type="NCBI Taxonomy" id="2826895"/>
    <lineage>
        <taxon>Bacteria</taxon>
        <taxon>Bacillati</taxon>
        <taxon>Bacillota</taxon>
        <taxon>Bacilli</taxon>
        <taxon>Bacillales</taxon>
        <taxon>Paenibacillaceae</taxon>
        <taxon>Cohnella</taxon>
    </lineage>
</organism>
<evidence type="ECO:0000313" key="3">
    <source>
        <dbReference type="EMBL" id="MDI4649119.1"/>
    </source>
</evidence>
<dbReference type="PANTHER" id="PTHR47406">
    <property type="entry name" value="COAGULATION FACTOR 5/8 TYPE, C-TERMINAL"/>
    <property type="match status" value="1"/>
</dbReference>
<feature type="compositionally biased region" description="Low complexity" evidence="2">
    <location>
        <begin position="87"/>
        <end position="101"/>
    </location>
</feature>
<dbReference type="EMBL" id="JAGRPV010000001">
    <property type="protein sequence ID" value="MDI4649119.1"/>
    <property type="molecule type" value="Genomic_DNA"/>
</dbReference>
<dbReference type="InterPro" id="IPR032287">
    <property type="entry name" value="DUF4838"/>
</dbReference>
<dbReference type="PANTHER" id="PTHR47406:SF2">
    <property type="entry name" value="ALPHA GLUCURONIDASE N-TERMINAL DOMAIN-CONTAINING PROTEIN"/>
    <property type="match status" value="1"/>
</dbReference>
<protein>
    <submittedName>
        <fullName evidence="3">DUF4838 domain-containing protein</fullName>
    </submittedName>
</protein>
<dbReference type="InterPro" id="IPR029018">
    <property type="entry name" value="Hex-like_dom2"/>
</dbReference>
<dbReference type="RefSeq" id="WP_282911782.1">
    <property type="nucleotide sequence ID" value="NZ_JAGRPV010000001.1"/>
</dbReference>
<accession>A0ABT6TT57</accession>
<dbReference type="Proteomes" id="UP001161691">
    <property type="component" value="Unassembled WGS sequence"/>
</dbReference>
<name>A0ABT6TT57_9BACL</name>
<reference evidence="3" key="1">
    <citation type="submission" date="2023-04" db="EMBL/GenBank/DDBJ databases">
        <title>Comparative genomic analysis of Cohnella hashimotonis sp. nov., isolated from the International Space Station.</title>
        <authorList>
            <person name="Venkateswaran K."/>
            <person name="Simpson A."/>
        </authorList>
    </citation>
    <scope>NUCLEOTIDE SEQUENCE</scope>
    <source>
        <strain evidence="3">F6_2S_P_1</strain>
    </source>
</reference>
<evidence type="ECO:0000256" key="1">
    <source>
        <dbReference type="ARBA" id="ARBA00022801"/>
    </source>
</evidence>
<sequence>MNERYLPGTIRILADEGSFASVRAAAGADREIDWGDPTSPDAAACTACFAALELAGHLALAGENDERKITLIGHRELRAHGSEEAEAAASPRESESSDPAALDAKPLSVWVGEPPDGTAAAGAWKAWLLKNKAAWDGLSDEGYAVITNELDGSVSWIVSGKSRSGVLYGAYALLEALGFRWFGLGRQGMHVPAAKALAPRHIELLDAPRFETRGVYSEHIDDGNSELLDWLGRSRINFASLDRIRDPSALKKRGIRICMGGHNILNRFLNPHADYPYAHSLLGGEDRPRDPYPVSEALDRGCAAELRAAGRTATYADAHPDWYGLVNGRRSFDVGQGDREGYGDNFCTTHPDAVSELCMRLTDDLIGGQWRHADVLNFWMLDNGTWCQCPRCVETGNLSYRMILLVHTLRGHLDRAAAEGRLKRRIEIIFPIYHETLPAPDRALPAEFDYGSCFPTFFPIERCFLHALDDAACTETNQELMANFLPWTTEKDRHYKGNIFVGEYYNVGSFAGCPIPFLSIMKHDIPFYYRSGVRHFHYMHLTDRHWGTLSLTNYQLYRMLWNPGLDADGLTEEYYRLRYGASAVLARAFYEKLEEAMRNSKYLKHYQYSQGIRHSLTGYLREEADELFPLAHMQYDHRASGGNAGISLTDTVELLYLCRRLVDKAIDEAEEPQVAARLLEDELRFSYLEDMVQYIYGLVRIHRFRRVGDHTRARRVFERVRRYAEALERNTTAVSPSTRFDLYDNGLKASWCEKAYERYKAEYEERASLGRKGVGAERE</sequence>
<evidence type="ECO:0000313" key="4">
    <source>
        <dbReference type="Proteomes" id="UP001161691"/>
    </source>
</evidence>
<keyword evidence="1" id="KW-0378">Hydrolase</keyword>
<comment type="caution">
    <text evidence="3">The sequence shown here is derived from an EMBL/GenBank/DDBJ whole genome shotgun (WGS) entry which is preliminary data.</text>
</comment>
<dbReference type="Gene3D" id="3.30.379.10">
    <property type="entry name" value="Chitobiase/beta-hexosaminidase domain 2-like"/>
    <property type="match status" value="1"/>
</dbReference>